<dbReference type="Gene3D" id="3.60.110.10">
    <property type="entry name" value="Carbon-nitrogen hydrolase"/>
    <property type="match status" value="1"/>
</dbReference>
<dbReference type="PANTHER" id="PTHR43674">
    <property type="entry name" value="NITRILASE C965.09-RELATED"/>
    <property type="match status" value="1"/>
</dbReference>
<reference evidence="3" key="1">
    <citation type="submission" date="2020-08" db="EMBL/GenBank/DDBJ databases">
        <title>Genome public.</title>
        <authorList>
            <person name="Liu C."/>
            <person name="Sun Q."/>
        </authorList>
    </citation>
    <scope>NUCLEOTIDE SEQUENCE</scope>
    <source>
        <strain evidence="3">H8</strain>
    </source>
</reference>
<dbReference type="EMBL" id="JACRSU010000001">
    <property type="protein sequence ID" value="MBC8539944.1"/>
    <property type="molecule type" value="Genomic_DNA"/>
</dbReference>
<accession>A0A926HXD1</accession>
<dbReference type="PANTHER" id="PTHR43674:SF16">
    <property type="entry name" value="CARBON-NITROGEN FAMILY, PUTATIVE (AFU_ORTHOLOGUE AFUA_5G02350)-RELATED"/>
    <property type="match status" value="1"/>
</dbReference>
<comment type="caution">
    <text evidence="3">The sequence shown here is derived from an EMBL/GenBank/DDBJ whole genome shotgun (WGS) entry which is preliminary data.</text>
</comment>
<dbReference type="Proteomes" id="UP000611762">
    <property type="component" value="Unassembled WGS sequence"/>
</dbReference>
<dbReference type="InterPro" id="IPR050345">
    <property type="entry name" value="Aliph_Amidase/BUP"/>
</dbReference>
<dbReference type="SUPFAM" id="SSF56317">
    <property type="entry name" value="Carbon-nitrogen hydrolase"/>
    <property type="match status" value="1"/>
</dbReference>
<dbReference type="GO" id="GO:0016811">
    <property type="term" value="F:hydrolase activity, acting on carbon-nitrogen (but not peptide) bonds, in linear amides"/>
    <property type="evidence" value="ECO:0007669"/>
    <property type="project" value="TreeGrafter"/>
</dbReference>
<dbReference type="Pfam" id="PF00795">
    <property type="entry name" value="CN_hydrolase"/>
    <property type="match status" value="1"/>
</dbReference>
<evidence type="ECO:0000256" key="1">
    <source>
        <dbReference type="ARBA" id="ARBA00022801"/>
    </source>
</evidence>
<dbReference type="CDD" id="cd07197">
    <property type="entry name" value="nitrilase"/>
    <property type="match status" value="1"/>
</dbReference>
<evidence type="ECO:0000313" key="4">
    <source>
        <dbReference type="Proteomes" id="UP000611762"/>
    </source>
</evidence>
<name>A0A926HXD1_9FIRM</name>
<organism evidence="3 4">
    <name type="scientific">Congzhengia minquanensis</name>
    <dbReference type="NCBI Taxonomy" id="2763657"/>
    <lineage>
        <taxon>Bacteria</taxon>
        <taxon>Bacillati</taxon>
        <taxon>Bacillota</taxon>
        <taxon>Clostridia</taxon>
        <taxon>Eubacteriales</taxon>
        <taxon>Oscillospiraceae</taxon>
        <taxon>Congzhengia</taxon>
    </lineage>
</organism>
<dbReference type="InterPro" id="IPR003010">
    <property type="entry name" value="C-N_Hydrolase"/>
</dbReference>
<dbReference type="AlphaFoldDB" id="A0A926HXD1"/>
<sequence>MSNLKIAVLQKRAGQNCEQNTKDGLAYLKQAKQMGADLLLFPECFITGYALPITNDEALGGDSPYIKQFCHACSELSIGAVVTAFTKGNAKPQNSAFVIGRDGQILMKYSKVHTCAFSDEACLERGTAFSVCEFDGVTLGVMICYDREYPESARELMLMGAELILVPNDCGSMEPRLCALKTRAYENMCGVVMANPPGKGAGRSCAFSPIAWNEDGECLNMEIFVAGEQEEGLFLADYDLNKLRDYRSSEMMGNTFRNVPAYRHLMNGTVTEPFIR</sequence>
<keyword evidence="1 3" id="KW-0378">Hydrolase</keyword>
<proteinExistence type="predicted"/>
<keyword evidence="4" id="KW-1185">Reference proteome</keyword>
<protein>
    <submittedName>
        <fullName evidence="3">Carbon-nitrogen hydrolase family protein</fullName>
    </submittedName>
</protein>
<evidence type="ECO:0000313" key="3">
    <source>
        <dbReference type="EMBL" id="MBC8539944.1"/>
    </source>
</evidence>
<dbReference type="PROSITE" id="PS50263">
    <property type="entry name" value="CN_HYDROLASE"/>
    <property type="match status" value="1"/>
</dbReference>
<dbReference type="InterPro" id="IPR036526">
    <property type="entry name" value="C-N_Hydrolase_sf"/>
</dbReference>
<feature type="domain" description="CN hydrolase" evidence="2">
    <location>
        <begin position="4"/>
        <end position="240"/>
    </location>
</feature>
<evidence type="ECO:0000259" key="2">
    <source>
        <dbReference type="PROSITE" id="PS50263"/>
    </source>
</evidence>
<gene>
    <name evidence="3" type="ORF">H8698_03000</name>
</gene>